<reference evidence="8" key="1">
    <citation type="submission" date="2019-08" db="EMBL/GenBank/DDBJ databases">
        <title>The improved chromosome-level genome for the pearl oyster Pinctada fucata martensii using PacBio sequencing and Hi-C.</title>
        <authorList>
            <person name="Zheng Z."/>
        </authorList>
    </citation>
    <scope>NUCLEOTIDE SEQUENCE</scope>
    <source>
        <strain evidence="8">ZZ-2019</strain>
        <tissue evidence="8">Adductor muscle</tissue>
    </source>
</reference>
<evidence type="ECO:0000313" key="8">
    <source>
        <dbReference type="EMBL" id="KAK3088120.1"/>
    </source>
</evidence>
<keyword evidence="2 5" id="KW-0812">Transmembrane</keyword>
<comment type="caution">
    <text evidence="8">The sequence shown here is derived from an EMBL/GenBank/DDBJ whole genome shotgun (WGS) entry which is preliminary data.</text>
</comment>
<evidence type="ECO:0000256" key="5">
    <source>
        <dbReference type="SAM" id="Phobius"/>
    </source>
</evidence>
<dbReference type="Proteomes" id="UP001186944">
    <property type="component" value="Unassembled WGS sequence"/>
</dbReference>
<evidence type="ECO:0000256" key="1">
    <source>
        <dbReference type="ARBA" id="ARBA00004141"/>
    </source>
</evidence>
<evidence type="ECO:0000256" key="4">
    <source>
        <dbReference type="ARBA" id="ARBA00023136"/>
    </source>
</evidence>
<evidence type="ECO:0000313" key="9">
    <source>
        <dbReference type="Proteomes" id="UP001186944"/>
    </source>
</evidence>
<evidence type="ECO:0000259" key="6">
    <source>
        <dbReference type="Pfam" id="PF02931"/>
    </source>
</evidence>
<accession>A0AA88XMF1</accession>
<dbReference type="Gene3D" id="2.70.170.10">
    <property type="entry name" value="Neurotransmitter-gated ion-channel ligand-binding domain"/>
    <property type="match status" value="1"/>
</dbReference>
<dbReference type="Pfam" id="PF02931">
    <property type="entry name" value="Neur_chan_LBD"/>
    <property type="match status" value="1"/>
</dbReference>
<evidence type="ECO:0000256" key="2">
    <source>
        <dbReference type="ARBA" id="ARBA00022692"/>
    </source>
</evidence>
<sequence>MNISEVLYVNASFFAVSIVDFDDVSGIISLVGGINLVWNDPRLTWTPSDHSNIQYAILKRSLLWTPDIFVINPADDLKGVADDTFLARFDYSGNVIVTLGDDIKVLCSSDMSFFPFDVQECSVVLGAWGYFGHEIYLKPLTSTIDLTYFSKSNIWDVDSTSVAEVTYGAYSGYLKYTLKLRRKPLFFTLTILAPVFILGWLTPLVFLLPAESGDRMGYCVTIFLSFAVFLSVLSDDLPKASTPMAYVCYIVSFAIIHSAFVTVVTLLNQRLHHSESDEMAGKRLSRLVYFAGFKFMKGRCDCKEKSSSKVYDTEKVGSTVTLKAETTWELETCRELAHKMDSLLFIYNMIINGIVSFAVLVIFAVAP</sequence>
<feature type="transmembrane region" description="Helical" evidence="5">
    <location>
        <begin position="215"/>
        <end position="234"/>
    </location>
</feature>
<protein>
    <submittedName>
        <fullName evidence="8">Uncharacterized protein</fullName>
    </submittedName>
</protein>
<dbReference type="InterPro" id="IPR006202">
    <property type="entry name" value="Neur_chan_lig-bd"/>
</dbReference>
<gene>
    <name evidence="8" type="ORF">FSP39_014980</name>
</gene>
<dbReference type="GO" id="GO:0004888">
    <property type="term" value="F:transmembrane signaling receptor activity"/>
    <property type="evidence" value="ECO:0007669"/>
    <property type="project" value="InterPro"/>
</dbReference>
<dbReference type="SUPFAM" id="SSF90112">
    <property type="entry name" value="Neurotransmitter-gated ion-channel transmembrane pore"/>
    <property type="match status" value="1"/>
</dbReference>
<evidence type="ECO:0000256" key="3">
    <source>
        <dbReference type="ARBA" id="ARBA00022989"/>
    </source>
</evidence>
<dbReference type="AlphaFoldDB" id="A0AA88XMF1"/>
<dbReference type="InterPro" id="IPR036719">
    <property type="entry name" value="Neuro-gated_channel_TM_sf"/>
</dbReference>
<dbReference type="InterPro" id="IPR036734">
    <property type="entry name" value="Neur_chan_lig-bd_sf"/>
</dbReference>
<dbReference type="PRINTS" id="PR00252">
    <property type="entry name" value="NRIONCHANNEL"/>
</dbReference>
<dbReference type="EMBL" id="VSWD01000011">
    <property type="protein sequence ID" value="KAK3088120.1"/>
    <property type="molecule type" value="Genomic_DNA"/>
</dbReference>
<name>A0AA88XMF1_PINIB</name>
<evidence type="ECO:0000259" key="7">
    <source>
        <dbReference type="Pfam" id="PF02932"/>
    </source>
</evidence>
<dbReference type="SUPFAM" id="SSF63712">
    <property type="entry name" value="Nicotinic receptor ligand binding domain-like"/>
    <property type="match status" value="1"/>
</dbReference>
<dbReference type="GO" id="GO:0016020">
    <property type="term" value="C:membrane"/>
    <property type="evidence" value="ECO:0007669"/>
    <property type="project" value="UniProtKB-SubCell"/>
</dbReference>
<keyword evidence="3 5" id="KW-1133">Transmembrane helix</keyword>
<organism evidence="8 9">
    <name type="scientific">Pinctada imbricata</name>
    <name type="common">Atlantic pearl-oyster</name>
    <name type="synonym">Pinctada martensii</name>
    <dbReference type="NCBI Taxonomy" id="66713"/>
    <lineage>
        <taxon>Eukaryota</taxon>
        <taxon>Metazoa</taxon>
        <taxon>Spiralia</taxon>
        <taxon>Lophotrochozoa</taxon>
        <taxon>Mollusca</taxon>
        <taxon>Bivalvia</taxon>
        <taxon>Autobranchia</taxon>
        <taxon>Pteriomorphia</taxon>
        <taxon>Pterioida</taxon>
        <taxon>Pterioidea</taxon>
        <taxon>Pteriidae</taxon>
        <taxon>Pinctada</taxon>
    </lineage>
</organism>
<dbReference type="InterPro" id="IPR038050">
    <property type="entry name" value="Neuro_actylchol_rec"/>
</dbReference>
<feature type="domain" description="Neurotransmitter-gated ion-channel ligand-binding" evidence="6">
    <location>
        <begin position="4"/>
        <end position="184"/>
    </location>
</feature>
<feature type="transmembrane region" description="Helical" evidence="5">
    <location>
        <begin position="344"/>
        <end position="366"/>
    </location>
</feature>
<dbReference type="PANTHER" id="PTHR18945">
    <property type="entry name" value="NEUROTRANSMITTER GATED ION CHANNEL"/>
    <property type="match status" value="1"/>
</dbReference>
<feature type="domain" description="Neurotransmitter-gated ion-channel transmembrane" evidence="7">
    <location>
        <begin position="192"/>
        <end position="307"/>
    </location>
</feature>
<dbReference type="InterPro" id="IPR006029">
    <property type="entry name" value="Neurotrans-gated_channel_TM"/>
</dbReference>
<dbReference type="InterPro" id="IPR006201">
    <property type="entry name" value="Neur_channel"/>
</dbReference>
<dbReference type="Pfam" id="PF02932">
    <property type="entry name" value="Neur_chan_memb"/>
    <property type="match status" value="1"/>
</dbReference>
<feature type="transmembrane region" description="Helical" evidence="5">
    <location>
        <begin position="246"/>
        <end position="267"/>
    </location>
</feature>
<dbReference type="GO" id="GO:0005230">
    <property type="term" value="F:extracellular ligand-gated monoatomic ion channel activity"/>
    <property type="evidence" value="ECO:0007669"/>
    <property type="project" value="InterPro"/>
</dbReference>
<keyword evidence="9" id="KW-1185">Reference proteome</keyword>
<keyword evidence="4 5" id="KW-0472">Membrane</keyword>
<dbReference type="Gene3D" id="1.20.58.390">
    <property type="entry name" value="Neurotransmitter-gated ion-channel transmembrane domain"/>
    <property type="match status" value="1"/>
</dbReference>
<proteinExistence type="predicted"/>
<dbReference type="CDD" id="cd18989">
    <property type="entry name" value="LGIC_ECD_cation"/>
    <property type="match status" value="1"/>
</dbReference>
<comment type="subcellular location">
    <subcellularLocation>
        <location evidence="1">Membrane</location>
        <topology evidence="1">Multi-pass membrane protein</topology>
    </subcellularLocation>
</comment>
<dbReference type="CDD" id="cd19051">
    <property type="entry name" value="LGIC_TM_cation"/>
    <property type="match status" value="1"/>
</dbReference>
<feature type="transmembrane region" description="Helical" evidence="5">
    <location>
        <begin position="185"/>
        <end position="209"/>
    </location>
</feature>